<sequence>MTTPDDPAPLDETFECTFEFQPGWIDLTLRDGTKAEAKELATEVVNRLNPLGLQIEKSAVFDDMVERAVDLNDGTPTLAAAYYSEAGEALANLMVDSYGDEGVPRPDRGEVVPLLLQWGNAEVTGTPQIAHLELAAGPAVRIQATLKIKRILGFGRKLTEFIKYAVFPPGMESLIVVTVTWEKIALTEQITELADEAVRTMRITPLLTGDVSTPADGGAA</sequence>
<dbReference type="AlphaFoldDB" id="A0A0K2ALD2"/>
<dbReference type="STRING" id="1889.SAM40697_0501"/>
<protein>
    <submittedName>
        <fullName evidence="1">Uncharacterized protein</fullName>
    </submittedName>
</protein>
<dbReference type="RefSeq" id="WP_053126485.1">
    <property type="nucleotide sequence ID" value="NZ_CP012382.1"/>
</dbReference>
<dbReference type="EMBL" id="CP012382">
    <property type="protein sequence ID" value="AKZ53657.1"/>
    <property type="molecule type" value="Genomic_DNA"/>
</dbReference>
<dbReference type="Proteomes" id="UP000061018">
    <property type="component" value="Chromosome"/>
</dbReference>
<gene>
    <name evidence="1" type="ORF">SAM23877_0608</name>
</gene>
<reference evidence="2" key="1">
    <citation type="journal article" date="2015" name="J. Biotechnol.">
        <title>Complete genome sequence of Streptomyces ambofaciens ATCC 23877, the spiramycin producer.</title>
        <authorList>
            <person name="Thibessard A."/>
            <person name="Haas D."/>
            <person name="Gerbaud C."/>
            <person name="Aigle B."/>
            <person name="Lautru S."/>
            <person name="Pernodet J.L."/>
            <person name="Leblond P."/>
        </authorList>
    </citation>
    <scope>NUCLEOTIDE SEQUENCE [LARGE SCALE GENOMIC DNA]</scope>
    <source>
        <strain evidence="2">ATCC 23877 / 3486 / DSM 40053 / JCM 4204 / NBRC 12836 / NRRL B-2516</strain>
    </source>
</reference>
<accession>A0A0K2ALD2</accession>
<evidence type="ECO:0000313" key="1">
    <source>
        <dbReference type="EMBL" id="AKZ53657.1"/>
    </source>
</evidence>
<organism evidence="1 2">
    <name type="scientific">Streptomyces ambofaciens (strain ATCC 23877 / 3486 / DSM 40053 / JCM 4204 / NBRC 12836 / NRRL B-2516)</name>
    <dbReference type="NCBI Taxonomy" id="278992"/>
    <lineage>
        <taxon>Bacteria</taxon>
        <taxon>Bacillati</taxon>
        <taxon>Actinomycetota</taxon>
        <taxon>Actinomycetes</taxon>
        <taxon>Kitasatosporales</taxon>
        <taxon>Streptomycetaceae</taxon>
        <taxon>Streptomyces</taxon>
    </lineage>
</organism>
<dbReference type="KEGG" id="samb:SAM23877_0608"/>
<proteinExistence type="predicted"/>
<evidence type="ECO:0000313" key="2">
    <source>
        <dbReference type="Proteomes" id="UP000061018"/>
    </source>
</evidence>
<name>A0A0K2ALD2_STRA7</name>